<accession>A0A1G6G5N4</accession>
<dbReference type="Proteomes" id="UP000183670">
    <property type="component" value="Unassembled WGS sequence"/>
</dbReference>
<dbReference type="EMBL" id="FMYE01000018">
    <property type="protein sequence ID" value="SDB77189.1"/>
    <property type="molecule type" value="Genomic_DNA"/>
</dbReference>
<name>A0A1G6G5N4_BACOV</name>
<gene>
    <name evidence="1" type="ORF">SAMN05192581_101856</name>
</gene>
<dbReference type="Pfam" id="PF05521">
    <property type="entry name" value="Phage_HCP"/>
    <property type="match status" value="1"/>
</dbReference>
<dbReference type="Gene3D" id="2.40.10.270">
    <property type="entry name" value="Bacteriophage SPP1 head-tail adaptor protein"/>
    <property type="match status" value="1"/>
</dbReference>
<dbReference type="AlphaFoldDB" id="A0A1G6G5N4"/>
<proteinExistence type="predicted"/>
<evidence type="ECO:0000313" key="2">
    <source>
        <dbReference type="Proteomes" id="UP000183670"/>
    </source>
</evidence>
<dbReference type="InterPro" id="IPR008767">
    <property type="entry name" value="Phage_SPP1_head-tail_adaptor"/>
</dbReference>
<evidence type="ECO:0000313" key="1">
    <source>
        <dbReference type="EMBL" id="SDB77189.1"/>
    </source>
</evidence>
<protein>
    <submittedName>
        <fullName evidence="1">Phage head-tail joining protein</fullName>
    </submittedName>
</protein>
<organism evidence="1 2">
    <name type="scientific">Bacteroides ovatus</name>
    <dbReference type="NCBI Taxonomy" id="28116"/>
    <lineage>
        <taxon>Bacteria</taxon>
        <taxon>Pseudomonadati</taxon>
        <taxon>Bacteroidota</taxon>
        <taxon>Bacteroidia</taxon>
        <taxon>Bacteroidales</taxon>
        <taxon>Bacteroidaceae</taxon>
        <taxon>Bacteroides</taxon>
    </lineage>
</organism>
<sequence length="108" mass="12378">MRAGLLRETLVFKSPIETQSPTGAVKKEYKEVFQCRACRKKMSLIADRDGVSAMEQFIGHTLVFQVRNYPAIKENLHVVYNGNEYNLKMVNPQMNDNSLLLTLEKIDT</sequence>
<dbReference type="RefSeq" id="WP_008998303.1">
    <property type="nucleotide sequence ID" value="NZ_FMYE01000018.1"/>
</dbReference>
<dbReference type="InterPro" id="IPR038666">
    <property type="entry name" value="SSP1_head-tail_sf"/>
</dbReference>
<reference evidence="1 2" key="1">
    <citation type="submission" date="2016-10" db="EMBL/GenBank/DDBJ databases">
        <authorList>
            <person name="de Groot N.N."/>
        </authorList>
    </citation>
    <scope>NUCLEOTIDE SEQUENCE [LARGE SCALE GENOMIC DNA]</scope>
    <source>
        <strain evidence="1 2">NLAE-zl-C500</strain>
    </source>
</reference>